<dbReference type="GO" id="GO:0005737">
    <property type="term" value="C:cytoplasm"/>
    <property type="evidence" value="ECO:0007669"/>
    <property type="project" value="TreeGrafter"/>
</dbReference>
<comment type="similarity">
    <text evidence="1">Belongs to the peptidase M8 family.</text>
</comment>
<dbReference type="Proteomes" id="UP000053237">
    <property type="component" value="Unassembled WGS sequence"/>
</dbReference>
<dbReference type="STRING" id="65357.A0A024G6F5"/>
<gene>
    <name evidence="12" type="ORF">BN9_026590</name>
</gene>
<feature type="binding site" evidence="8">
    <location>
        <position position="257"/>
    </location>
    <ligand>
        <name>Zn(2+)</name>
        <dbReference type="ChEBI" id="CHEBI:29105"/>
        <note>catalytic</note>
    </ligand>
</feature>
<dbReference type="Gene3D" id="3.10.170.20">
    <property type="match status" value="1"/>
</dbReference>
<dbReference type="GO" id="GO:0016020">
    <property type="term" value="C:membrane"/>
    <property type="evidence" value="ECO:0007669"/>
    <property type="project" value="InterPro"/>
</dbReference>
<feature type="signal peptide" evidence="9">
    <location>
        <begin position="1"/>
        <end position="21"/>
    </location>
</feature>
<feature type="binding site" evidence="8">
    <location>
        <position position="359"/>
    </location>
    <ligand>
        <name>Zn(2+)</name>
        <dbReference type="ChEBI" id="CHEBI:29105"/>
        <note>catalytic</note>
    </ligand>
</feature>
<dbReference type="Pfam" id="PF23106">
    <property type="entry name" value="EGF_Teneurin"/>
    <property type="match status" value="1"/>
</dbReference>
<comment type="cofactor">
    <cofactor evidence="8">
        <name>Zn(2+)</name>
        <dbReference type="ChEBI" id="CHEBI:29105"/>
    </cofactor>
    <text evidence="8">Binds 1 zinc ion per subunit.</text>
</comment>
<dbReference type="PROSITE" id="PS00022">
    <property type="entry name" value="EGF_1"/>
    <property type="match status" value="1"/>
</dbReference>
<feature type="chain" id="PRO_5001529290" description="EGF-like domain-containing protein" evidence="9">
    <location>
        <begin position="22"/>
        <end position="671"/>
    </location>
</feature>
<dbReference type="GO" id="GO:0006508">
    <property type="term" value="P:proteolysis"/>
    <property type="evidence" value="ECO:0007669"/>
    <property type="project" value="UniProtKB-KW"/>
</dbReference>
<dbReference type="Gene3D" id="2.10.25.10">
    <property type="entry name" value="Laminin"/>
    <property type="match status" value="1"/>
</dbReference>
<dbReference type="PROSITE" id="PS01186">
    <property type="entry name" value="EGF_2"/>
    <property type="match status" value="1"/>
</dbReference>
<feature type="binding site" evidence="8">
    <location>
        <position position="253"/>
    </location>
    <ligand>
        <name>Zn(2+)</name>
        <dbReference type="ChEBI" id="CHEBI:29105"/>
        <note>catalytic</note>
    </ligand>
</feature>
<sequence length="671" mass="73896">MSKHNLLILSLAFIYIPLLYGCIHDSINHRVIQKEQEYPQEHPFVVAEDLRRRRLSTSNLREWANVDSAAAQTDALYKSIRITPFFDNDTLHTLTSEDRSTVYKIVHDAIRRFSETLRVVRVQGNLMAHRSCSRQWQTDPPTCKSVVSNEMCLEMPIPPSHFGPTRVCSSCYGDGCAQGACKVLEGTGIPDTDFALYIRAAPTSYCTPSVLAYASACQKEQFDRPTFGMINICPTKIDADPDAYEAQLSTAMHEITHALGFSSQFFAYMRGPDGSPRTSRTATGEPPAIINGKCPNGAAVDYFPNPSGNTVAYSSERDHTVAKMVTPRVAEFVKNHFNCSSVTGAELESQDEDGCMGSHWEERLFESEYMSPASSFRNIYSGLTLAFFEDSGWYRSNLLKAQKLTFGAKKGCSFATDKCITSKQTSIAEDHYCTSNTQESCSVDGISRSVCSITNGETIPSQYQYFTDPSKGSLNQFADFCPINTGYKYGDCRLPGNLIRPLNTNLNILGETYCPNCRCTKTTLRSSDSRAWTVSARRQTGCYALSCGSNGTVTLTIPRIATSDTIDVVCDRANQVKTVPGFSGTITCPDPDVVCERECPRSCAGNGMCDTATAKCTCFDGWFGEDCTSKSSKQPDAVTVHTSTRTQPNSSQMLGSSWWWALLSIALLSIS</sequence>
<dbReference type="OrthoDB" id="527990at2759"/>
<evidence type="ECO:0000256" key="7">
    <source>
        <dbReference type="PIRSR" id="PIRSR601577-1"/>
    </source>
</evidence>
<name>A0A024G6F5_9STRA</name>
<feature type="domain" description="EGF-like" evidence="10 11">
    <location>
        <begin position="616"/>
        <end position="627"/>
    </location>
</feature>
<evidence type="ECO:0000313" key="12">
    <source>
        <dbReference type="EMBL" id="CCI41875.1"/>
    </source>
</evidence>
<dbReference type="Pfam" id="PF01457">
    <property type="entry name" value="Peptidase_M8"/>
    <property type="match status" value="2"/>
</dbReference>
<reference evidence="12 13" key="1">
    <citation type="submission" date="2012-05" db="EMBL/GenBank/DDBJ databases">
        <title>Recombination and specialization in a pathogen metapopulation.</title>
        <authorList>
            <person name="Gardiner A."/>
            <person name="Kemen E."/>
            <person name="Schultz-Larsen T."/>
            <person name="MacLean D."/>
            <person name="Van Oosterhout C."/>
            <person name="Jones J.D.G."/>
        </authorList>
    </citation>
    <scope>NUCLEOTIDE SEQUENCE [LARGE SCALE GENOMIC DNA]</scope>
    <source>
        <strain evidence="12 13">Ac Nc2</strain>
    </source>
</reference>
<organism evidence="12 13">
    <name type="scientific">Albugo candida</name>
    <dbReference type="NCBI Taxonomy" id="65357"/>
    <lineage>
        <taxon>Eukaryota</taxon>
        <taxon>Sar</taxon>
        <taxon>Stramenopiles</taxon>
        <taxon>Oomycota</taxon>
        <taxon>Peronosporomycetes</taxon>
        <taxon>Albuginales</taxon>
        <taxon>Albuginaceae</taxon>
        <taxon>Albugo</taxon>
    </lineage>
</organism>
<evidence type="ECO:0000256" key="4">
    <source>
        <dbReference type="ARBA" id="ARBA00022801"/>
    </source>
</evidence>
<dbReference type="InterPro" id="IPR000742">
    <property type="entry name" value="EGF"/>
</dbReference>
<protein>
    <recommendedName>
        <fullName evidence="10 11">EGF-like domain-containing protein</fullName>
    </recommendedName>
</protein>
<evidence type="ECO:0000313" key="13">
    <source>
        <dbReference type="Proteomes" id="UP000053237"/>
    </source>
</evidence>
<dbReference type="EMBL" id="CAIX01000026">
    <property type="protein sequence ID" value="CCI41875.1"/>
    <property type="molecule type" value="Genomic_DNA"/>
</dbReference>
<accession>A0A024G6F5</accession>
<keyword evidence="5 8" id="KW-0862">Zinc</keyword>
<dbReference type="SUPFAM" id="SSF55486">
    <property type="entry name" value="Metalloproteases ('zincins'), catalytic domain"/>
    <property type="match status" value="1"/>
</dbReference>
<evidence type="ECO:0000256" key="6">
    <source>
        <dbReference type="ARBA" id="ARBA00023049"/>
    </source>
</evidence>
<dbReference type="InterPro" id="IPR001577">
    <property type="entry name" value="Peptidase_M8"/>
</dbReference>
<keyword evidence="13" id="KW-1185">Reference proteome</keyword>
<dbReference type="Gene3D" id="2.10.55.10">
    <property type="entry name" value="Leishmanolysin domain 3"/>
    <property type="match status" value="1"/>
</dbReference>
<evidence type="ECO:0000256" key="3">
    <source>
        <dbReference type="ARBA" id="ARBA00022723"/>
    </source>
</evidence>
<dbReference type="PROSITE" id="PS51257">
    <property type="entry name" value="PROKAR_LIPOPROTEIN"/>
    <property type="match status" value="1"/>
</dbReference>
<dbReference type="GO" id="GO:0046872">
    <property type="term" value="F:metal ion binding"/>
    <property type="evidence" value="ECO:0007669"/>
    <property type="project" value="UniProtKB-KW"/>
</dbReference>
<dbReference type="AlphaFoldDB" id="A0A024G6F5"/>
<keyword evidence="9" id="KW-0732">Signal</keyword>
<evidence type="ECO:0000256" key="1">
    <source>
        <dbReference type="ARBA" id="ARBA00005860"/>
    </source>
</evidence>
<dbReference type="GO" id="GO:0007155">
    <property type="term" value="P:cell adhesion"/>
    <property type="evidence" value="ECO:0007669"/>
    <property type="project" value="InterPro"/>
</dbReference>
<dbReference type="PANTHER" id="PTHR10942:SF0">
    <property type="entry name" value="LEISHMANOLYSIN-LIKE PEPTIDASE"/>
    <property type="match status" value="1"/>
</dbReference>
<dbReference type="PANTHER" id="PTHR10942">
    <property type="entry name" value="LEISHMANOLYSIN-LIKE PEPTIDASE"/>
    <property type="match status" value="1"/>
</dbReference>
<evidence type="ECO:0000256" key="2">
    <source>
        <dbReference type="ARBA" id="ARBA00022670"/>
    </source>
</evidence>
<dbReference type="InParanoid" id="A0A024G6F5"/>
<keyword evidence="3 8" id="KW-0479">Metal-binding</keyword>
<evidence type="ECO:0000256" key="8">
    <source>
        <dbReference type="PIRSR" id="PIRSR601577-2"/>
    </source>
</evidence>
<dbReference type="GO" id="GO:0004222">
    <property type="term" value="F:metalloendopeptidase activity"/>
    <property type="evidence" value="ECO:0007669"/>
    <property type="project" value="InterPro"/>
</dbReference>
<keyword evidence="2" id="KW-0645">Protease</keyword>
<comment type="caution">
    <text evidence="12">The sequence shown here is derived from an EMBL/GenBank/DDBJ whole genome shotgun (WGS) entry which is preliminary data.</text>
</comment>
<keyword evidence="4" id="KW-0378">Hydrolase</keyword>
<evidence type="ECO:0000256" key="9">
    <source>
        <dbReference type="SAM" id="SignalP"/>
    </source>
</evidence>
<evidence type="ECO:0000259" key="11">
    <source>
        <dbReference type="PROSITE" id="PS01186"/>
    </source>
</evidence>
<dbReference type="FunFam" id="3.90.132.10:FF:000001">
    <property type="entry name" value="leishmanolysin-like peptidase isoform X2"/>
    <property type="match status" value="1"/>
</dbReference>
<proteinExistence type="inferred from homology"/>
<feature type="active site" evidence="7">
    <location>
        <position position="254"/>
    </location>
</feature>
<keyword evidence="6 8" id="KW-0482">Metalloprotease</keyword>
<dbReference type="Gene3D" id="3.90.132.10">
    <property type="entry name" value="Leishmanolysin , domain 2"/>
    <property type="match status" value="1"/>
</dbReference>
<evidence type="ECO:0000256" key="5">
    <source>
        <dbReference type="ARBA" id="ARBA00022833"/>
    </source>
</evidence>
<evidence type="ECO:0000259" key="10">
    <source>
        <dbReference type="PROSITE" id="PS00022"/>
    </source>
</evidence>